<reference evidence="2 3" key="2">
    <citation type="journal article" date="2009" name="Proc. Natl. Acad. Sci. U.S.A.">
        <title>On the chimeric nature, thermophilic origin, and phylogenetic placement of the Thermotogales.</title>
        <authorList>
            <person name="Zhaxybayeva O."/>
            <person name="Swithers K.S."/>
            <person name="Lapierre P."/>
            <person name="Fournier G.P."/>
            <person name="Bickhart D.M."/>
            <person name="DeBoy R.T."/>
            <person name="Nelson K.E."/>
            <person name="Nesbo C.L."/>
            <person name="Doolittle W.F."/>
            <person name="Gogarten J.P."/>
            <person name="Noll K.M."/>
        </authorList>
    </citation>
    <scope>NUCLEOTIDE SEQUENCE [LARGE SCALE GENOMIC DNA]</scope>
    <source>
        <strain evidence="3">ATCC 35602 / DSM 5306 / Rt17-B1</strain>
    </source>
</reference>
<dbReference type="InterPro" id="IPR011704">
    <property type="entry name" value="ATPase_dyneun-rel_AAA"/>
</dbReference>
<gene>
    <name evidence="2" type="ordered locus">Fnod_0934</name>
</gene>
<dbReference type="InterPro" id="IPR003593">
    <property type="entry name" value="AAA+_ATPase"/>
</dbReference>
<dbReference type="Pfam" id="PF07728">
    <property type="entry name" value="AAA_5"/>
    <property type="match status" value="1"/>
</dbReference>
<proteinExistence type="predicted"/>
<evidence type="ECO:0000313" key="3">
    <source>
        <dbReference type="Proteomes" id="UP000002415"/>
    </source>
</evidence>
<organism evidence="2 3">
    <name type="scientific">Fervidobacterium nodosum (strain ATCC 35602 / DSM 5306 / Rt17-B1)</name>
    <dbReference type="NCBI Taxonomy" id="381764"/>
    <lineage>
        <taxon>Bacteria</taxon>
        <taxon>Thermotogati</taxon>
        <taxon>Thermotogota</taxon>
        <taxon>Thermotogae</taxon>
        <taxon>Thermotogales</taxon>
        <taxon>Fervidobacteriaceae</taxon>
        <taxon>Fervidobacterium</taxon>
    </lineage>
</organism>
<dbReference type="SUPFAM" id="SSF52540">
    <property type="entry name" value="P-loop containing nucleoside triphosphate hydrolases"/>
    <property type="match status" value="1"/>
</dbReference>
<evidence type="ECO:0000313" key="2">
    <source>
        <dbReference type="EMBL" id="ABS60784.1"/>
    </source>
</evidence>
<dbReference type="EMBL" id="CP000771">
    <property type="protein sequence ID" value="ABS60784.1"/>
    <property type="molecule type" value="Genomic_DNA"/>
</dbReference>
<evidence type="ECO:0000259" key="1">
    <source>
        <dbReference type="SMART" id="SM00382"/>
    </source>
</evidence>
<feature type="domain" description="AAA+ ATPase" evidence="1">
    <location>
        <begin position="20"/>
        <end position="157"/>
    </location>
</feature>
<dbReference type="InterPro" id="IPR027417">
    <property type="entry name" value="P-loop_NTPase"/>
</dbReference>
<accession>A7HLK1</accession>
<reference evidence="2 3" key="1">
    <citation type="submission" date="2007-07" db="EMBL/GenBank/DDBJ databases">
        <title>Complete sequence of Fervidobacterium nodosum Rt17-B1.</title>
        <authorList>
            <consortium name="US DOE Joint Genome Institute"/>
            <person name="Copeland A."/>
            <person name="Lucas S."/>
            <person name="Lapidus A."/>
            <person name="Barry K."/>
            <person name="Glavina del Rio T."/>
            <person name="Dalin E."/>
            <person name="Tice H."/>
            <person name="Pitluck S."/>
            <person name="Saunders E."/>
            <person name="Brettin T."/>
            <person name="Bruce D."/>
            <person name="Detter J.C."/>
            <person name="Han C."/>
            <person name="Schmutz J."/>
            <person name="Larimer F."/>
            <person name="Land M."/>
            <person name="Hauser L."/>
            <person name="Kyrpides N."/>
            <person name="Mikhailova N."/>
            <person name="Nelson K."/>
            <person name="Gogarten J.P."/>
            <person name="Noll K."/>
            <person name="Richardson P."/>
        </authorList>
    </citation>
    <scope>NUCLEOTIDE SEQUENCE [LARGE SCALE GENOMIC DNA]</scope>
    <source>
        <strain evidence="3">ATCC 35602 / DSM 5306 / Rt17-B1</strain>
    </source>
</reference>
<keyword evidence="3" id="KW-1185">Reference proteome</keyword>
<dbReference type="Proteomes" id="UP000002415">
    <property type="component" value="Chromosome"/>
</dbReference>
<dbReference type="STRING" id="381764.Fnod_0934"/>
<dbReference type="HOGENOM" id="CLU_053995_0_0_0"/>
<dbReference type="eggNOG" id="COG0714">
    <property type="taxonomic scope" value="Bacteria"/>
</dbReference>
<dbReference type="GO" id="GO:0005524">
    <property type="term" value="F:ATP binding"/>
    <property type="evidence" value="ECO:0007669"/>
    <property type="project" value="InterPro"/>
</dbReference>
<dbReference type="GO" id="GO:0016887">
    <property type="term" value="F:ATP hydrolysis activity"/>
    <property type="evidence" value="ECO:0007669"/>
    <property type="project" value="InterPro"/>
</dbReference>
<sequence>MLLMATTSELFEILPAIMSAGEVPMLVGHAGVGKTEVIRSIGRKYNREVIVLSLSQMEPGDLIGMPTRDGDKTIWLRPEWWPKDGNTILFLDEINRSHETVRAAIMQLLLDRRLNTHVLPEGTWLAAAMNPETDKYEVNVTIDQAYIDRFVWFKVVNKFDDWEMYALNNVSGKGEMYIRALESVYKLDSSVFQMPSDFNLPEIVPTPRAHMRAAKLFQCIDERIMDKYGFEILKGIIGKKYANLLLKQLRMFNNPSLSVEDLLSYNQNKIKSVTPQMRMNTAQQLVNYIIDNNLTDEQCFNP</sequence>
<dbReference type="AlphaFoldDB" id="A7HLK1"/>
<name>A7HLK1_FERNB</name>
<dbReference type="Gene3D" id="3.40.50.300">
    <property type="entry name" value="P-loop containing nucleotide triphosphate hydrolases"/>
    <property type="match status" value="1"/>
</dbReference>
<dbReference type="KEGG" id="fno:Fnod_0934"/>
<protein>
    <submittedName>
        <fullName evidence="2">ATPase associated with various cellular activities AAA_3</fullName>
    </submittedName>
</protein>
<dbReference type="SMART" id="SM00382">
    <property type="entry name" value="AAA"/>
    <property type="match status" value="1"/>
</dbReference>